<dbReference type="Gene3D" id="3.40.50.720">
    <property type="entry name" value="NAD(P)-binding Rossmann-like Domain"/>
    <property type="match status" value="1"/>
</dbReference>
<accession>A0A5B2VFY2</accession>
<dbReference type="GO" id="GO:0016491">
    <property type="term" value="F:oxidoreductase activity"/>
    <property type="evidence" value="ECO:0007669"/>
    <property type="project" value="UniProtKB-KW"/>
</dbReference>
<gene>
    <name evidence="4" type="ORF">F0L46_08855</name>
</gene>
<dbReference type="InterPro" id="IPR002347">
    <property type="entry name" value="SDR_fam"/>
</dbReference>
<evidence type="ECO:0000256" key="2">
    <source>
        <dbReference type="ARBA" id="ARBA00023002"/>
    </source>
</evidence>
<evidence type="ECO:0000313" key="5">
    <source>
        <dbReference type="Proteomes" id="UP000323142"/>
    </source>
</evidence>
<keyword evidence="5" id="KW-1185">Reference proteome</keyword>
<dbReference type="RefSeq" id="WP_149816761.1">
    <property type="nucleotide sequence ID" value="NZ_VUOA01000018.1"/>
</dbReference>
<reference evidence="4 5" key="2">
    <citation type="submission" date="2019-09" db="EMBL/GenBank/DDBJ databases">
        <authorList>
            <person name="Jin C."/>
        </authorList>
    </citation>
    <scope>NUCLEOTIDE SEQUENCE [LARGE SCALE GENOMIC DNA]</scope>
    <source>
        <strain evidence="4 5">BN140002</strain>
    </source>
</reference>
<protein>
    <submittedName>
        <fullName evidence="4">SDR family NAD(P)-dependent oxidoreductase</fullName>
    </submittedName>
</protein>
<name>A0A5B2VFY2_9HYPH</name>
<evidence type="ECO:0000256" key="3">
    <source>
        <dbReference type="RuleBase" id="RU000363"/>
    </source>
</evidence>
<dbReference type="PANTHER" id="PTHR44196">
    <property type="entry name" value="DEHYDROGENASE/REDUCTASE SDR FAMILY MEMBER 7B"/>
    <property type="match status" value="1"/>
</dbReference>
<dbReference type="EMBL" id="VUOA01000018">
    <property type="protein sequence ID" value="KAA2237775.1"/>
    <property type="molecule type" value="Genomic_DNA"/>
</dbReference>
<dbReference type="InterPro" id="IPR020904">
    <property type="entry name" value="Sc_DH/Rdtase_CS"/>
</dbReference>
<evidence type="ECO:0000256" key="1">
    <source>
        <dbReference type="ARBA" id="ARBA00006484"/>
    </source>
</evidence>
<dbReference type="OrthoDB" id="9790785at2"/>
<dbReference type="SUPFAM" id="SSF51735">
    <property type="entry name" value="NAD(P)-binding Rossmann-fold domains"/>
    <property type="match status" value="1"/>
</dbReference>
<keyword evidence="2" id="KW-0560">Oxidoreductase</keyword>
<dbReference type="Pfam" id="PF00106">
    <property type="entry name" value="adh_short"/>
    <property type="match status" value="1"/>
</dbReference>
<dbReference type="PANTHER" id="PTHR44196:SF1">
    <property type="entry name" value="DEHYDROGENASE_REDUCTASE SDR FAMILY MEMBER 7B"/>
    <property type="match status" value="1"/>
</dbReference>
<proteinExistence type="inferred from homology"/>
<evidence type="ECO:0000313" key="4">
    <source>
        <dbReference type="EMBL" id="KAA2237775.1"/>
    </source>
</evidence>
<reference evidence="4 5" key="1">
    <citation type="submission" date="2019-09" db="EMBL/GenBank/DDBJ databases">
        <title>Salinarimonas rosea gen. nov., sp. nov., a new member of the a-2 subgroup of the Proteobacteria.</title>
        <authorList>
            <person name="Liu J."/>
        </authorList>
    </citation>
    <scope>NUCLEOTIDE SEQUENCE [LARGE SCALE GENOMIC DNA]</scope>
    <source>
        <strain evidence="4 5">BN140002</strain>
    </source>
</reference>
<dbReference type="GO" id="GO:0016020">
    <property type="term" value="C:membrane"/>
    <property type="evidence" value="ECO:0007669"/>
    <property type="project" value="TreeGrafter"/>
</dbReference>
<comment type="similarity">
    <text evidence="1 3">Belongs to the short-chain dehydrogenases/reductases (SDR) family.</text>
</comment>
<dbReference type="AlphaFoldDB" id="A0A5B2VFY2"/>
<organism evidence="4 5">
    <name type="scientific">Salinarimonas soli</name>
    <dbReference type="NCBI Taxonomy" id="1638099"/>
    <lineage>
        <taxon>Bacteria</taxon>
        <taxon>Pseudomonadati</taxon>
        <taxon>Pseudomonadota</taxon>
        <taxon>Alphaproteobacteria</taxon>
        <taxon>Hyphomicrobiales</taxon>
        <taxon>Salinarimonadaceae</taxon>
        <taxon>Salinarimonas</taxon>
    </lineage>
</organism>
<dbReference type="PRINTS" id="PR00080">
    <property type="entry name" value="SDRFAMILY"/>
</dbReference>
<sequence>MTDKPLANRIAVVTGASRGIGRAAALALAGQGAHVIALARTQGALEELDDEIRRAGGAATLVPVDLKDFDALDRLGAAIHERWGRLDILLGNAGLLGEIAPVTHVDQPVWDAVMAVNVTANWRLIRSLDPLLRASDAGRAIFVTSGAAHKCTAYWGPYSVSKAALEALVRTYANETLNTPIRAMLLNPGPLRTNMRRAAMPGEDPTTLRTPEDLALHIVRLASPAWTETGKIYDFPTDRLLTPQMPA</sequence>
<dbReference type="InterPro" id="IPR036291">
    <property type="entry name" value="NAD(P)-bd_dom_sf"/>
</dbReference>
<comment type="caution">
    <text evidence="4">The sequence shown here is derived from an EMBL/GenBank/DDBJ whole genome shotgun (WGS) entry which is preliminary data.</text>
</comment>
<dbReference type="Proteomes" id="UP000323142">
    <property type="component" value="Unassembled WGS sequence"/>
</dbReference>
<dbReference type="PROSITE" id="PS00061">
    <property type="entry name" value="ADH_SHORT"/>
    <property type="match status" value="1"/>
</dbReference>
<dbReference type="PRINTS" id="PR00081">
    <property type="entry name" value="GDHRDH"/>
</dbReference>